<dbReference type="Pfam" id="PF00001">
    <property type="entry name" value="7tm_1"/>
    <property type="match status" value="1"/>
</dbReference>
<protein>
    <recommendedName>
        <fullName evidence="6">G-protein coupled receptors family 1 profile domain-containing protein</fullName>
    </recommendedName>
</protein>
<dbReference type="Gene3D" id="1.20.1070.10">
    <property type="entry name" value="Rhodopsin 7-helix transmembrane proteins"/>
    <property type="match status" value="1"/>
</dbReference>
<sequence>MNNTTSVVTGVLPQALETLRICTAVLGIMVYSTGLTGNTLSLLLFIQKELRQVSTGLVFLLLNVFSTIHLISLIVEYIDSIYQVQVIANAKFRCQFILWLQNVTRTICSFLAATVSLDRYIRSEYPMKSRIWCTVANVMKLFLLYCSFSIVFYAFFFHPLNIFNNLYQCSFPVPSTFRRFALNYLPPIRFVLICVIPVAIMIGCGGKMLWNIHQSKNRISQRTTPAQPGVTTIAAPASQGSNVTENARKRRASIDSMLLMMVLSNVVAYIITQIPFNVYTLYYGYETSDDYTIYSLIRAFLLMWSSVYFGVGFYLFCITSSQFRKQFVTKIKIVCACHRSALRRH</sequence>
<dbReference type="InterPro" id="IPR017452">
    <property type="entry name" value="GPCR_Rhodpsn_7TM"/>
</dbReference>
<comment type="caution">
    <text evidence="7">The sequence shown here is derived from an EMBL/GenBank/DDBJ whole genome shotgun (WGS) entry which is preliminary data.</text>
</comment>
<proteinExistence type="predicted"/>
<keyword evidence="3 5" id="KW-1133">Transmembrane helix</keyword>
<dbReference type="SUPFAM" id="SSF81321">
    <property type="entry name" value="Family A G protein-coupled receptor-like"/>
    <property type="match status" value="1"/>
</dbReference>
<dbReference type="GO" id="GO:0004930">
    <property type="term" value="F:G protein-coupled receptor activity"/>
    <property type="evidence" value="ECO:0007669"/>
    <property type="project" value="InterPro"/>
</dbReference>
<reference evidence="7" key="1">
    <citation type="submission" date="2021-02" db="EMBL/GenBank/DDBJ databases">
        <authorList>
            <person name="Nowell W R."/>
        </authorList>
    </citation>
    <scope>NUCLEOTIDE SEQUENCE</scope>
</reference>
<keyword evidence="8" id="KW-1185">Reference proteome</keyword>
<evidence type="ECO:0000313" key="7">
    <source>
        <dbReference type="EMBL" id="CAF0938914.1"/>
    </source>
</evidence>
<dbReference type="AlphaFoldDB" id="A0A814CE43"/>
<feature type="transmembrane region" description="Helical" evidence="5">
    <location>
        <begin position="57"/>
        <end position="78"/>
    </location>
</feature>
<dbReference type="InterPro" id="IPR000276">
    <property type="entry name" value="GPCR_Rhodpsn"/>
</dbReference>
<feature type="transmembrane region" description="Helical" evidence="5">
    <location>
        <begin position="138"/>
        <end position="157"/>
    </location>
</feature>
<evidence type="ECO:0000256" key="2">
    <source>
        <dbReference type="ARBA" id="ARBA00022692"/>
    </source>
</evidence>
<feature type="transmembrane region" description="Helical" evidence="5">
    <location>
        <begin position="296"/>
        <end position="317"/>
    </location>
</feature>
<name>A0A814CE43_ADIRI</name>
<comment type="subcellular location">
    <subcellularLocation>
        <location evidence="1">Membrane</location>
    </subcellularLocation>
</comment>
<evidence type="ECO:0000256" key="3">
    <source>
        <dbReference type="ARBA" id="ARBA00022989"/>
    </source>
</evidence>
<dbReference type="EMBL" id="CAJNOR010000526">
    <property type="protein sequence ID" value="CAF0938914.1"/>
    <property type="molecule type" value="Genomic_DNA"/>
</dbReference>
<feature type="domain" description="G-protein coupled receptors family 1 profile" evidence="6">
    <location>
        <begin position="37"/>
        <end position="316"/>
    </location>
</feature>
<evidence type="ECO:0000313" key="8">
    <source>
        <dbReference type="Proteomes" id="UP000663828"/>
    </source>
</evidence>
<feature type="transmembrane region" description="Helical" evidence="5">
    <location>
        <begin position="257"/>
        <end position="276"/>
    </location>
</feature>
<feature type="transmembrane region" description="Helical" evidence="5">
    <location>
        <begin position="98"/>
        <end position="117"/>
    </location>
</feature>
<evidence type="ECO:0000256" key="4">
    <source>
        <dbReference type="ARBA" id="ARBA00023136"/>
    </source>
</evidence>
<feature type="transmembrane region" description="Helical" evidence="5">
    <location>
        <begin position="188"/>
        <end position="210"/>
    </location>
</feature>
<evidence type="ECO:0000256" key="1">
    <source>
        <dbReference type="ARBA" id="ARBA00004370"/>
    </source>
</evidence>
<gene>
    <name evidence="7" type="ORF">XAT740_LOCUS10006</name>
</gene>
<evidence type="ECO:0000259" key="6">
    <source>
        <dbReference type="PROSITE" id="PS50262"/>
    </source>
</evidence>
<accession>A0A814CE43</accession>
<dbReference type="PANTHER" id="PTHR46641">
    <property type="entry name" value="FMRFAMIDE RECEPTOR-RELATED"/>
    <property type="match status" value="1"/>
</dbReference>
<keyword evidence="4 5" id="KW-0472">Membrane</keyword>
<dbReference type="PROSITE" id="PS50262">
    <property type="entry name" value="G_PROTEIN_RECEP_F1_2"/>
    <property type="match status" value="1"/>
</dbReference>
<dbReference type="Proteomes" id="UP000663828">
    <property type="component" value="Unassembled WGS sequence"/>
</dbReference>
<evidence type="ECO:0000256" key="5">
    <source>
        <dbReference type="SAM" id="Phobius"/>
    </source>
</evidence>
<organism evidence="7 8">
    <name type="scientific">Adineta ricciae</name>
    <name type="common">Rotifer</name>
    <dbReference type="NCBI Taxonomy" id="249248"/>
    <lineage>
        <taxon>Eukaryota</taxon>
        <taxon>Metazoa</taxon>
        <taxon>Spiralia</taxon>
        <taxon>Gnathifera</taxon>
        <taxon>Rotifera</taxon>
        <taxon>Eurotatoria</taxon>
        <taxon>Bdelloidea</taxon>
        <taxon>Adinetida</taxon>
        <taxon>Adinetidae</taxon>
        <taxon>Adineta</taxon>
    </lineage>
</organism>
<dbReference type="InterPro" id="IPR052954">
    <property type="entry name" value="GPCR-Ligand_Int"/>
</dbReference>
<dbReference type="GO" id="GO:0016020">
    <property type="term" value="C:membrane"/>
    <property type="evidence" value="ECO:0007669"/>
    <property type="project" value="UniProtKB-SubCell"/>
</dbReference>
<keyword evidence="2 5" id="KW-0812">Transmembrane</keyword>
<feature type="transmembrane region" description="Helical" evidence="5">
    <location>
        <begin position="24"/>
        <end position="45"/>
    </location>
</feature>